<protein>
    <submittedName>
        <fullName evidence="1">Uncharacterized protein</fullName>
    </submittedName>
</protein>
<name>A0A2V3W0W6_9BACI</name>
<keyword evidence="2" id="KW-1185">Reference proteome</keyword>
<proteinExistence type="predicted"/>
<dbReference type="Proteomes" id="UP000247922">
    <property type="component" value="Unassembled WGS sequence"/>
</dbReference>
<dbReference type="AlphaFoldDB" id="A0A2V3W0W6"/>
<organism evidence="1 2">
    <name type="scientific">Streptohalobacillus salinus</name>
    <dbReference type="NCBI Taxonomy" id="621096"/>
    <lineage>
        <taxon>Bacteria</taxon>
        <taxon>Bacillati</taxon>
        <taxon>Bacillota</taxon>
        <taxon>Bacilli</taxon>
        <taxon>Bacillales</taxon>
        <taxon>Bacillaceae</taxon>
        <taxon>Streptohalobacillus</taxon>
    </lineage>
</organism>
<sequence>MEVMAEIVQMLGLITERIVKKVRLKNFKHLSRIRDKCNHMKNKGDNNHGRCITIN</sequence>
<dbReference type="EMBL" id="QJJR01000018">
    <property type="protein sequence ID" value="PXW86824.1"/>
    <property type="molecule type" value="Genomic_DNA"/>
</dbReference>
<comment type="caution">
    <text evidence="1">The sequence shown here is derived from an EMBL/GenBank/DDBJ whole genome shotgun (WGS) entry which is preliminary data.</text>
</comment>
<accession>A0A2V3W0W6</accession>
<gene>
    <name evidence="1" type="ORF">DES38_11810</name>
</gene>
<reference evidence="1 2" key="1">
    <citation type="submission" date="2018-05" db="EMBL/GenBank/DDBJ databases">
        <title>Genomic Encyclopedia of Type Strains, Phase IV (KMG-IV): sequencing the most valuable type-strain genomes for metagenomic binning, comparative biology and taxonomic classification.</title>
        <authorList>
            <person name="Goeker M."/>
        </authorList>
    </citation>
    <scope>NUCLEOTIDE SEQUENCE [LARGE SCALE GENOMIC DNA]</scope>
    <source>
        <strain evidence="1 2">DSM 22440</strain>
    </source>
</reference>
<evidence type="ECO:0000313" key="2">
    <source>
        <dbReference type="Proteomes" id="UP000247922"/>
    </source>
</evidence>
<evidence type="ECO:0000313" key="1">
    <source>
        <dbReference type="EMBL" id="PXW86824.1"/>
    </source>
</evidence>